<gene>
    <name evidence="1" type="ORF">E0H45_28530</name>
</gene>
<dbReference type="InterPro" id="IPR016193">
    <property type="entry name" value="Cytidine_deaminase-like"/>
</dbReference>
<dbReference type="RefSeq" id="WP_131342954.1">
    <property type="nucleotide sequence ID" value="NZ_SJJZ01000003.1"/>
</dbReference>
<dbReference type="Gene3D" id="3.40.140.10">
    <property type="entry name" value="Cytidine Deaminase, domain 2"/>
    <property type="match status" value="1"/>
</dbReference>
<evidence type="ECO:0000313" key="1">
    <source>
        <dbReference type="EMBL" id="TCC05941.1"/>
    </source>
</evidence>
<organism evidence="1 2">
    <name type="scientific">Kribbella soli</name>
    <dbReference type="NCBI Taxonomy" id="1124743"/>
    <lineage>
        <taxon>Bacteria</taxon>
        <taxon>Bacillati</taxon>
        <taxon>Actinomycetota</taxon>
        <taxon>Actinomycetes</taxon>
        <taxon>Propionibacteriales</taxon>
        <taxon>Kribbellaceae</taxon>
        <taxon>Kribbella</taxon>
    </lineage>
</organism>
<dbReference type="Proteomes" id="UP000292346">
    <property type="component" value="Unassembled WGS sequence"/>
</dbReference>
<protein>
    <submittedName>
        <fullName evidence="1">Cytidine deaminase</fullName>
    </submittedName>
</protein>
<dbReference type="SUPFAM" id="SSF53927">
    <property type="entry name" value="Cytidine deaminase-like"/>
    <property type="match status" value="1"/>
</dbReference>
<proteinExistence type="predicted"/>
<sequence>MLSDLSAEDAKLVTLARAARARTRAAEGAAVRDSDGRTYAACTVALDTVELTALQLAVAMALASGVKGLEAAAVVTESDSADVGVVRHFAGANIPVVLALGTGEVRDVVHT</sequence>
<accession>A0A4R0H6G4</accession>
<dbReference type="GO" id="GO:0003824">
    <property type="term" value="F:catalytic activity"/>
    <property type="evidence" value="ECO:0007669"/>
    <property type="project" value="InterPro"/>
</dbReference>
<keyword evidence="2" id="KW-1185">Reference proteome</keyword>
<dbReference type="EMBL" id="SJJZ01000003">
    <property type="protein sequence ID" value="TCC05941.1"/>
    <property type="molecule type" value="Genomic_DNA"/>
</dbReference>
<reference evidence="1 2" key="1">
    <citation type="submission" date="2019-02" db="EMBL/GenBank/DDBJ databases">
        <title>Kribbella capetownensis sp. nov. and Kribbella speibonae sp. nov., isolated from soil.</title>
        <authorList>
            <person name="Curtis S.M."/>
            <person name="Norton I."/>
            <person name="Everest G.J."/>
            <person name="Meyers P.R."/>
        </authorList>
    </citation>
    <scope>NUCLEOTIDE SEQUENCE [LARGE SCALE GENOMIC DNA]</scope>
    <source>
        <strain evidence="1 2">KCTC 29219</strain>
    </source>
</reference>
<dbReference type="AlphaFoldDB" id="A0A4R0H6G4"/>
<evidence type="ECO:0000313" key="2">
    <source>
        <dbReference type="Proteomes" id="UP000292346"/>
    </source>
</evidence>
<name>A0A4R0H6G4_9ACTN</name>
<comment type="caution">
    <text evidence="1">The sequence shown here is derived from an EMBL/GenBank/DDBJ whole genome shotgun (WGS) entry which is preliminary data.</text>
</comment>
<dbReference type="OrthoDB" id="3392994at2"/>